<feature type="transmembrane region" description="Helical" evidence="1">
    <location>
        <begin position="257"/>
        <end position="284"/>
    </location>
</feature>
<dbReference type="RefSeq" id="WP_130182020.1">
    <property type="nucleotide sequence ID" value="NZ_CP035945.1"/>
</dbReference>
<dbReference type="InterPro" id="IPR036259">
    <property type="entry name" value="MFS_trans_sf"/>
</dbReference>
<feature type="transmembrane region" description="Helical" evidence="1">
    <location>
        <begin position="323"/>
        <end position="342"/>
    </location>
</feature>
<feature type="transmembrane region" description="Helical" evidence="1">
    <location>
        <begin position="55"/>
        <end position="79"/>
    </location>
</feature>
<feature type="transmembrane region" description="Helical" evidence="1">
    <location>
        <begin position="348"/>
        <end position="370"/>
    </location>
</feature>
<dbReference type="AlphaFoldDB" id="A0A4P6M557"/>
<name>A0A4P6M557_9FIRM</name>
<dbReference type="Pfam" id="PF13347">
    <property type="entry name" value="MFS_2"/>
    <property type="match status" value="1"/>
</dbReference>
<sequence length="480" mass="52426">MEEHSNHEQSSNEHKQISKSLKRFFGVGDFGFNFMTNIETYYFQFFLTDIAKFTIPIVTLIATLTSLVDAALSWVYGVLLNTMKPMKWGRYRSWLVVIPWLVPFLYAFQFIKLNDGVAGIVVIIVATITSHIAWNIPFVANISMINIASKTPEDRMALSSTRALWGALGMVLYSYVGPGVVSILAAVVGAKNSYGAAAFVFGAVMAAGYFAHFKMFEGYEESGAEEFARLQREKKAKQDQHTAKGHGMLKSLAANPYLLGLIVADLAKYIYMFVASGIAVYYFTYVAGNAGLTATFILISNLLGVAASYLSKRAAGKFSARNTVIISYLCMVVVLVLGFIFYNSTWMVLIMVSIAQFFCTMTNACGPALYADCAIYSEYKTGTNATGMIMGLSNIPLKIGVVSRGILINACLAMAGFSLAVVQSSEVTVKLARGISMGFTIIPAIAVGLGALILIFGYKLSSKDIEKYSAEIEKRKQNRA</sequence>
<dbReference type="SUPFAM" id="SSF103473">
    <property type="entry name" value="MFS general substrate transporter"/>
    <property type="match status" value="1"/>
</dbReference>
<feature type="transmembrane region" description="Helical" evidence="1">
    <location>
        <begin position="194"/>
        <end position="211"/>
    </location>
</feature>
<feature type="transmembrane region" description="Helical" evidence="1">
    <location>
        <begin position="401"/>
        <end position="422"/>
    </location>
</feature>
<gene>
    <name evidence="2" type="primary">yjmB_15</name>
    <name evidence="2" type="ORF">PMF13cell1_04239</name>
</gene>
<evidence type="ECO:0000313" key="3">
    <source>
        <dbReference type="Proteomes" id="UP000289794"/>
    </source>
</evidence>
<proteinExistence type="predicted"/>
<keyword evidence="1" id="KW-0812">Transmembrane</keyword>
<feature type="transmembrane region" description="Helical" evidence="1">
    <location>
        <begin position="91"/>
        <end position="111"/>
    </location>
</feature>
<evidence type="ECO:0000313" key="2">
    <source>
        <dbReference type="EMBL" id="QBE98673.1"/>
    </source>
</evidence>
<feature type="transmembrane region" description="Helical" evidence="1">
    <location>
        <begin position="290"/>
        <end position="311"/>
    </location>
</feature>
<dbReference type="EMBL" id="CP035945">
    <property type="protein sequence ID" value="QBE98673.1"/>
    <property type="molecule type" value="Genomic_DNA"/>
</dbReference>
<keyword evidence="1" id="KW-1133">Transmembrane helix</keyword>
<evidence type="ECO:0000256" key="1">
    <source>
        <dbReference type="SAM" id="Phobius"/>
    </source>
</evidence>
<reference evidence="2 3" key="1">
    <citation type="submission" date="2019-01" db="EMBL/GenBank/DDBJ databases">
        <title>PMF-metabolizing Aryl O-demethylase.</title>
        <authorList>
            <person name="Kim M."/>
        </authorList>
    </citation>
    <scope>NUCLEOTIDE SEQUENCE [LARGE SCALE GENOMIC DNA]</scope>
    <source>
        <strain evidence="2 3">PMF1</strain>
    </source>
</reference>
<dbReference type="InterPro" id="IPR039672">
    <property type="entry name" value="MFS_2"/>
</dbReference>
<keyword evidence="1" id="KW-0472">Membrane</keyword>
<dbReference type="GO" id="GO:0005886">
    <property type="term" value="C:plasma membrane"/>
    <property type="evidence" value="ECO:0007669"/>
    <property type="project" value="TreeGrafter"/>
</dbReference>
<protein>
    <submittedName>
        <fullName evidence="2">Putative symporter YjmB</fullName>
    </submittedName>
</protein>
<dbReference type="GO" id="GO:0015293">
    <property type="term" value="F:symporter activity"/>
    <property type="evidence" value="ECO:0007669"/>
    <property type="project" value="InterPro"/>
</dbReference>
<feature type="transmembrane region" description="Helical" evidence="1">
    <location>
        <begin position="117"/>
        <end position="142"/>
    </location>
</feature>
<dbReference type="KEGG" id="bpro:PMF13cell1_04239"/>
<organism evidence="2 3">
    <name type="scientific">Blautia producta</name>
    <dbReference type="NCBI Taxonomy" id="33035"/>
    <lineage>
        <taxon>Bacteria</taxon>
        <taxon>Bacillati</taxon>
        <taxon>Bacillota</taxon>
        <taxon>Clostridia</taxon>
        <taxon>Lachnospirales</taxon>
        <taxon>Lachnospiraceae</taxon>
        <taxon>Blautia</taxon>
    </lineage>
</organism>
<dbReference type="PANTHER" id="PTHR11328:SF24">
    <property type="entry name" value="MAJOR FACILITATOR SUPERFAMILY (MFS) PROFILE DOMAIN-CONTAINING PROTEIN"/>
    <property type="match status" value="1"/>
</dbReference>
<dbReference type="PANTHER" id="PTHR11328">
    <property type="entry name" value="MAJOR FACILITATOR SUPERFAMILY DOMAIN-CONTAINING PROTEIN"/>
    <property type="match status" value="1"/>
</dbReference>
<feature type="transmembrane region" description="Helical" evidence="1">
    <location>
        <begin position="434"/>
        <end position="458"/>
    </location>
</feature>
<feature type="transmembrane region" description="Helical" evidence="1">
    <location>
        <begin position="163"/>
        <end position="188"/>
    </location>
</feature>
<accession>A0A4P6M557</accession>
<dbReference type="Proteomes" id="UP000289794">
    <property type="component" value="Chromosome"/>
</dbReference>
<dbReference type="Gene3D" id="1.20.1250.20">
    <property type="entry name" value="MFS general substrate transporter like domains"/>
    <property type="match status" value="1"/>
</dbReference>
<feature type="transmembrane region" description="Helical" evidence="1">
    <location>
        <begin position="24"/>
        <end position="43"/>
    </location>
</feature>
<dbReference type="GO" id="GO:0008643">
    <property type="term" value="P:carbohydrate transport"/>
    <property type="evidence" value="ECO:0007669"/>
    <property type="project" value="InterPro"/>
</dbReference>